<sequence>MAKASGPEDKKVHDGIIRVVVSPKQSIAPMAINFFLGVSAEHNPRPSLSQRHRQYCPFQPQNEWAPPDTRYAQTSHPRSCCRRFAREPWHSTGLLDHKVPRSLWDQRLYVRKRRTNHTLIVEHRSECGKPIERHLIPFL</sequence>
<protein>
    <submittedName>
        <fullName evidence="1">Similarity</fullName>
    </submittedName>
</protein>
<name>A8YB69_MICA7</name>
<reference evidence="1" key="1">
    <citation type="submission" date="2007-08" db="EMBL/GenBank/DDBJ databases">
        <authorList>
            <person name="Frangeul L."/>
        </authorList>
    </citation>
    <scope>NUCLEOTIDE SEQUENCE</scope>
    <source>
        <strain evidence="1">PCC 7806</strain>
    </source>
</reference>
<organism evidence="1">
    <name type="scientific">Microcystis aeruginosa (strain PCC 7806)</name>
    <dbReference type="NCBI Taxonomy" id="267872"/>
    <lineage>
        <taxon>Bacteria</taxon>
        <taxon>Bacillati</taxon>
        <taxon>Cyanobacteriota</taxon>
        <taxon>Cyanophyceae</taxon>
        <taxon>Oscillatoriophycideae</taxon>
        <taxon>Chroococcales</taxon>
        <taxon>Microcystaceae</taxon>
        <taxon>Microcystis</taxon>
    </lineage>
</organism>
<accession>A8YB69</accession>
<dbReference type="EMBL" id="AM778897">
    <property type="protein sequence ID" value="CAO86464.1"/>
    <property type="molecule type" value="Genomic_DNA"/>
</dbReference>
<dbReference type="AlphaFoldDB" id="A8YB69"/>
<proteinExistence type="predicted"/>
<gene>
    <name evidence="1" type="ORF">IPF_1512</name>
</gene>
<evidence type="ECO:0000313" key="1">
    <source>
        <dbReference type="EMBL" id="CAO86464.1"/>
    </source>
</evidence>